<dbReference type="Proteomes" id="UP000598271">
    <property type="component" value="Unassembled WGS sequence"/>
</dbReference>
<name>A0A8J3D8H7_9BACT</name>
<accession>A0A8J3D8H7</accession>
<comment type="caution">
    <text evidence="1">The sequence shown here is derived from an EMBL/GenBank/DDBJ whole genome shotgun (WGS) entry which is preliminary data.</text>
</comment>
<evidence type="ECO:0000313" key="2">
    <source>
        <dbReference type="Proteomes" id="UP000598271"/>
    </source>
</evidence>
<organism evidence="1 2">
    <name type="scientific">Persicitalea jodogahamensis</name>
    <dbReference type="NCBI Taxonomy" id="402147"/>
    <lineage>
        <taxon>Bacteria</taxon>
        <taxon>Pseudomonadati</taxon>
        <taxon>Bacteroidota</taxon>
        <taxon>Cytophagia</taxon>
        <taxon>Cytophagales</taxon>
        <taxon>Spirosomataceae</taxon>
        <taxon>Persicitalea</taxon>
    </lineage>
</organism>
<proteinExistence type="predicted"/>
<dbReference type="AlphaFoldDB" id="A0A8J3D8H7"/>
<evidence type="ECO:0000313" key="1">
    <source>
        <dbReference type="EMBL" id="GHB87591.1"/>
    </source>
</evidence>
<dbReference type="EMBL" id="BMXF01000008">
    <property type="protein sequence ID" value="GHB87591.1"/>
    <property type="molecule type" value="Genomic_DNA"/>
</dbReference>
<reference evidence="1 2" key="1">
    <citation type="journal article" date="2014" name="Int. J. Syst. Evol. Microbiol.">
        <title>Complete genome sequence of Corynebacterium casei LMG S-19264T (=DSM 44701T), isolated from a smear-ripened cheese.</title>
        <authorList>
            <consortium name="US DOE Joint Genome Institute (JGI-PGF)"/>
            <person name="Walter F."/>
            <person name="Albersmeier A."/>
            <person name="Kalinowski J."/>
            <person name="Ruckert C."/>
        </authorList>
    </citation>
    <scope>NUCLEOTIDE SEQUENCE [LARGE SCALE GENOMIC DNA]</scope>
    <source>
        <strain evidence="1 2">KCTC 12866</strain>
    </source>
</reference>
<sequence length="98" mass="11070">MMDKEDDPEKIIIQFKAVNHGIDSAYNLLLDEVFRKALAARIVEGADACPGDCGNEEMIESIRIQFPTLKFDELGRKLKEINRIVDAVNAYNSKITEI</sequence>
<keyword evidence="2" id="KW-1185">Reference proteome</keyword>
<protein>
    <submittedName>
        <fullName evidence="1">Uncharacterized protein</fullName>
    </submittedName>
</protein>
<gene>
    <name evidence="1" type="ORF">GCM10007390_49410</name>
</gene>